<name>A0A9W7E027_9STRA</name>
<feature type="region of interest" description="Disordered" evidence="2">
    <location>
        <begin position="498"/>
        <end position="533"/>
    </location>
</feature>
<evidence type="ECO:0000313" key="3">
    <source>
        <dbReference type="EMBL" id="GMH57043.1"/>
    </source>
</evidence>
<evidence type="ECO:0000256" key="1">
    <source>
        <dbReference type="SAM" id="Coils"/>
    </source>
</evidence>
<sequence>MSLNIMKNMLKMNEVKKATKIISAMKQRVDATKKAEAELILEKIKGEYLGVAGKLREAEETIESLEKMRDRLKEKIRELEGKEEDMMRSQEVMVRSHEELKKSLKEAEEKIVEPAVVNESFTQMSPRNAVVMETQTSPRKGGGGLLFWKEEEQVVDGEKQQDEDMEAMKDELDALRTEKRVAIEQAGVAKLEALELAAKLEVQQTVEKMDKTIDQSFEHSARETLQQLNSPGGSIAGSAYAQFRAKEEFLVTQLPESAKNNAVAEDVGNQATEVAGRLYEVYRGVKGEDSSTTVAVDFAREKGGVGILTGGGALSPESQLLGGRGGEGENILSSSTGSRVRFETPKLDPPPPPSNNNVEDMFGTPGMSPGAKEVENMMHEMGPSAPFGGGGDEVPAANDKYPQYSELGNNSLPRLMHDLRKRVADEIYNVGEMLFEVVDSDFRENMRGGRVRNSAPVTDIERHQFKKVLQKASRGTLRWLLLIYLRTYDSLHDMLDQKRREGGKPRQPGQFHYSPGSSGGEEDDGEGRGGKSPLYREEMDMMEEPGDILRSRMHGLLEDVKVSWETDRRDPSKAGPGSLLREEYEEAGMFFDGKGGRRGGGRRTKTATLPFHRTQTRMANSTESRMRGEAEERDSKRRNKLNFLDSGAGPREFWSTVSPSISYHEEQGGEVSEGEVEQHMWRLVLLVRCQDRGRGLRLQRHESQRKLLDLRLYELILMTMRIVFLKEKVVSVDTVRGGGRLKLKFMDVGKWSGRGDSMGRGAGVGLQGMSRSLGVGGLMGLMGGVEGLGVGGGIAREERRA</sequence>
<dbReference type="EMBL" id="BRXZ01003550">
    <property type="protein sequence ID" value="GMH57043.1"/>
    <property type="molecule type" value="Genomic_DNA"/>
</dbReference>
<proteinExistence type="predicted"/>
<feature type="coiled-coil region" evidence="1">
    <location>
        <begin position="55"/>
        <end position="110"/>
    </location>
</feature>
<organism evidence="3 4">
    <name type="scientific">Triparma retinervis</name>
    <dbReference type="NCBI Taxonomy" id="2557542"/>
    <lineage>
        <taxon>Eukaryota</taxon>
        <taxon>Sar</taxon>
        <taxon>Stramenopiles</taxon>
        <taxon>Ochrophyta</taxon>
        <taxon>Bolidophyceae</taxon>
        <taxon>Parmales</taxon>
        <taxon>Triparmaceae</taxon>
        <taxon>Triparma</taxon>
    </lineage>
</organism>
<accession>A0A9W7E027</accession>
<dbReference type="OrthoDB" id="199375at2759"/>
<evidence type="ECO:0000313" key="4">
    <source>
        <dbReference type="Proteomes" id="UP001165082"/>
    </source>
</evidence>
<keyword evidence="4" id="KW-1185">Reference proteome</keyword>
<evidence type="ECO:0000256" key="2">
    <source>
        <dbReference type="SAM" id="MobiDB-lite"/>
    </source>
</evidence>
<dbReference type="Proteomes" id="UP001165082">
    <property type="component" value="Unassembled WGS sequence"/>
</dbReference>
<feature type="region of interest" description="Disordered" evidence="2">
    <location>
        <begin position="319"/>
        <end position="372"/>
    </location>
</feature>
<gene>
    <name evidence="3" type="ORF">TrRE_jg12665</name>
</gene>
<reference evidence="3" key="1">
    <citation type="submission" date="2022-07" db="EMBL/GenBank/DDBJ databases">
        <title>Genome analysis of Parmales, a sister group of diatoms, reveals the evolutionary specialization of diatoms from phago-mixotrophs to photoautotrophs.</title>
        <authorList>
            <person name="Ban H."/>
            <person name="Sato S."/>
            <person name="Yoshikawa S."/>
            <person name="Kazumasa Y."/>
            <person name="Nakamura Y."/>
            <person name="Ichinomiya M."/>
            <person name="Saitoh K."/>
            <person name="Sato N."/>
            <person name="Blanc-Mathieu R."/>
            <person name="Endo H."/>
            <person name="Kuwata A."/>
            <person name="Ogata H."/>
        </authorList>
    </citation>
    <scope>NUCLEOTIDE SEQUENCE</scope>
</reference>
<keyword evidence="1" id="KW-0175">Coiled coil</keyword>
<comment type="caution">
    <text evidence="3">The sequence shown here is derived from an EMBL/GenBank/DDBJ whole genome shotgun (WGS) entry which is preliminary data.</text>
</comment>
<feature type="compositionally biased region" description="Basic and acidic residues" evidence="2">
    <location>
        <begin position="624"/>
        <end position="635"/>
    </location>
</feature>
<feature type="coiled-coil region" evidence="1">
    <location>
        <begin position="158"/>
        <end position="185"/>
    </location>
</feature>
<feature type="region of interest" description="Disordered" evidence="2">
    <location>
        <begin position="617"/>
        <end position="644"/>
    </location>
</feature>
<dbReference type="AlphaFoldDB" id="A0A9W7E027"/>
<protein>
    <submittedName>
        <fullName evidence="3">Uncharacterized protein</fullName>
    </submittedName>
</protein>